<dbReference type="RefSeq" id="XP_025359203.1">
    <property type="nucleotide sequence ID" value="XM_025503151.1"/>
</dbReference>
<evidence type="ECO:0000313" key="3">
    <source>
        <dbReference type="Proteomes" id="UP000245884"/>
    </source>
</evidence>
<evidence type="ECO:0000256" key="1">
    <source>
        <dbReference type="SAM" id="MobiDB-lite"/>
    </source>
</evidence>
<dbReference type="GeneID" id="37024974"/>
<dbReference type="Proteomes" id="UP000245884">
    <property type="component" value="Unassembled WGS sequence"/>
</dbReference>
<keyword evidence="3" id="KW-1185">Reference proteome</keyword>
<reference evidence="2 3" key="1">
    <citation type="journal article" date="2018" name="Mol. Biol. Evol.">
        <title>Broad Genomic Sampling Reveals a Smut Pathogenic Ancestry of the Fungal Clade Ustilaginomycotina.</title>
        <authorList>
            <person name="Kijpornyongpan T."/>
            <person name="Mondo S.J."/>
            <person name="Barry K."/>
            <person name="Sandor L."/>
            <person name="Lee J."/>
            <person name="Lipzen A."/>
            <person name="Pangilinan J."/>
            <person name="LaButti K."/>
            <person name="Hainaut M."/>
            <person name="Henrissat B."/>
            <person name="Grigoriev I.V."/>
            <person name="Spatafora J.W."/>
            <person name="Aime M.C."/>
        </authorList>
    </citation>
    <scope>NUCLEOTIDE SEQUENCE [LARGE SCALE GENOMIC DNA]</scope>
    <source>
        <strain evidence="2 3">MCA 5214</strain>
    </source>
</reference>
<dbReference type="AlphaFoldDB" id="A0A316UJQ4"/>
<feature type="region of interest" description="Disordered" evidence="1">
    <location>
        <begin position="132"/>
        <end position="160"/>
    </location>
</feature>
<proteinExistence type="predicted"/>
<accession>A0A316UJQ4</accession>
<organism evidence="2 3">
    <name type="scientific">Jaminaea rosea</name>
    <dbReference type="NCBI Taxonomy" id="1569628"/>
    <lineage>
        <taxon>Eukaryota</taxon>
        <taxon>Fungi</taxon>
        <taxon>Dikarya</taxon>
        <taxon>Basidiomycota</taxon>
        <taxon>Ustilaginomycotina</taxon>
        <taxon>Exobasidiomycetes</taxon>
        <taxon>Microstromatales</taxon>
        <taxon>Microstromatales incertae sedis</taxon>
        <taxon>Jaminaea</taxon>
    </lineage>
</organism>
<evidence type="ECO:0000313" key="2">
    <source>
        <dbReference type="EMBL" id="PWN24591.1"/>
    </source>
</evidence>
<sequence>MQTARPDDPCPSTRTDRLCYPPFPSAPPSLKSPNLSPHLLAGQIEPNRGRTVDGCFRLLSALRSAPHFQAACGARSSTFIPTLNSRAITTFSPFRIGQTPSSRRLRQHSQRDLRRSCCSALARGLCRRRQSCIQGGSRPRPHPLAVGASTASPDAHCDET</sequence>
<protein>
    <submittedName>
        <fullName evidence="2">Uncharacterized protein</fullName>
    </submittedName>
</protein>
<dbReference type="EMBL" id="KZ819680">
    <property type="protein sequence ID" value="PWN24591.1"/>
    <property type="molecule type" value="Genomic_DNA"/>
</dbReference>
<gene>
    <name evidence="2" type="ORF">BDZ90DRAFT_100562</name>
</gene>
<name>A0A316UJQ4_9BASI</name>